<dbReference type="InterPro" id="IPR001387">
    <property type="entry name" value="Cro/C1-type_HTH"/>
</dbReference>
<dbReference type="AlphaFoldDB" id="A0A1W6LGP9"/>
<protein>
    <submittedName>
        <fullName evidence="1">Transcriptional regulator</fullName>
    </submittedName>
</protein>
<dbReference type="PROSITE" id="PS50943">
    <property type="entry name" value="HTH_CROC1"/>
    <property type="match status" value="1"/>
</dbReference>
<gene>
    <name evidence="1" type="ORF">A4W93_28110</name>
</gene>
<organism evidence="1 2">
    <name type="scientific">Piscinibacter gummiphilus</name>
    <dbReference type="NCBI Taxonomy" id="946333"/>
    <lineage>
        <taxon>Bacteria</taxon>
        <taxon>Pseudomonadati</taxon>
        <taxon>Pseudomonadota</taxon>
        <taxon>Betaproteobacteria</taxon>
        <taxon>Burkholderiales</taxon>
        <taxon>Sphaerotilaceae</taxon>
        <taxon>Piscinibacter</taxon>
    </lineage>
</organism>
<dbReference type="STRING" id="946333.A4W93_28110"/>
<dbReference type="Pfam" id="PF13560">
    <property type="entry name" value="HTH_31"/>
    <property type="match status" value="1"/>
</dbReference>
<proteinExistence type="predicted"/>
<dbReference type="KEGG" id="rgu:A4W93_28110"/>
<keyword evidence="2" id="KW-1185">Reference proteome</keyword>
<reference evidence="1 2" key="1">
    <citation type="submission" date="2016-04" db="EMBL/GenBank/DDBJ databases">
        <title>Complete genome sequence of natural rubber-degrading, novel Gram-negative bacterium, Rhizobacter gummiphilus strain NS21.</title>
        <authorList>
            <person name="Tabata M."/>
            <person name="Kasai D."/>
            <person name="Fukuda M."/>
        </authorList>
    </citation>
    <scope>NUCLEOTIDE SEQUENCE [LARGE SCALE GENOMIC DNA]</scope>
    <source>
        <strain evidence="1 2">NS21</strain>
    </source>
</reference>
<dbReference type="OrthoDB" id="8961306at2"/>
<dbReference type="Gene3D" id="1.10.260.40">
    <property type="entry name" value="lambda repressor-like DNA-binding domains"/>
    <property type="match status" value="1"/>
</dbReference>
<sequence length="226" mass="24927">MTTPILTSVLDRQLLLQLGDRLKRLREAQGMSSVEMAQRVGMTRNTLRAIESGDPAPSFGNYLRVMSILGVSGDLALVAAATMQPAPPGSAAARSRHARPAVQVLISTDSSRHQAQDLQSLALHEHAISLVRTNPDLLNQAQETLRQWLMNSADSRSVGLWREWENILEHRQWRKALGRTRRAQELRQASPLVMVLPEKTRQAVLKDVRALKNGVVLGDVDHGGGT</sequence>
<evidence type="ECO:0000313" key="2">
    <source>
        <dbReference type="Proteomes" id="UP000193427"/>
    </source>
</evidence>
<evidence type="ECO:0000313" key="1">
    <source>
        <dbReference type="EMBL" id="ARN23451.1"/>
    </source>
</evidence>
<dbReference type="GO" id="GO:0003677">
    <property type="term" value="F:DNA binding"/>
    <property type="evidence" value="ECO:0007669"/>
    <property type="project" value="InterPro"/>
</dbReference>
<name>A0A1W6LGP9_9BURK</name>
<accession>A0A1W6LGP9</accession>
<dbReference type="RefSeq" id="WP_099960009.1">
    <property type="nucleotide sequence ID" value="NZ_BSPR01000017.1"/>
</dbReference>
<dbReference type="CDD" id="cd00093">
    <property type="entry name" value="HTH_XRE"/>
    <property type="match status" value="1"/>
</dbReference>
<dbReference type="Proteomes" id="UP000193427">
    <property type="component" value="Chromosome"/>
</dbReference>
<dbReference type="SUPFAM" id="SSF47413">
    <property type="entry name" value="lambda repressor-like DNA-binding domains"/>
    <property type="match status" value="1"/>
</dbReference>
<dbReference type="InterPro" id="IPR010982">
    <property type="entry name" value="Lambda_DNA-bd_dom_sf"/>
</dbReference>
<dbReference type="EMBL" id="CP015118">
    <property type="protein sequence ID" value="ARN23451.1"/>
    <property type="molecule type" value="Genomic_DNA"/>
</dbReference>
<dbReference type="SMART" id="SM00530">
    <property type="entry name" value="HTH_XRE"/>
    <property type="match status" value="1"/>
</dbReference>